<reference evidence="1 2" key="1">
    <citation type="journal article" date="2021" name="Microbiol. Spectr.">
        <title>A Single Bacterium Capable of Oxidation and Reduction of Iron at Circumneutral pH.</title>
        <authorList>
            <person name="Kato S."/>
            <person name="Ohkuma M."/>
        </authorList>
    </citation>
    <scope>NUCLEOTIDE SEQUENCE [LARGE SCALE GENOMIC DNA]</scope>
    <source>
        <strain evidence="1 2">MIZ03</strain>
    </source>
</reference>
<protein>
    <recommendedName>
        <fullName evidence="3">Reverse transcriptase N-terminal domain-containing protein</fullName>
    </recommendedName>
</protein>
<evidence type="ECO:0008006" key="3">
    <source>
        <dbReference type="Google" id="ProtNLM"/>
    </source>
</evidence>
<evidence type="ECO:0000313" key="2">
    <source>
        <dbReference type="Proteomes" id="UP000824366"/>
    </source>
</evidence>
<accession>A0ABM7MLN2</accession>
<keyword evidence="2" id="KW-1185">Reference proteome</keyword>
<organism evidence="1 2">
    <name type="scientific">Rhodoferax lithotrophicus</name>
    <dbReference type="NCBI Taxonomy" id="2798804"/>
    <lineage>
        <taxon>Bacteria</taxon>
        <taxon>Pseudomonadati</taxon>
        <taxon>Pseudomonadota</taxon>
        <taxon>Betaproteobacteria</taxon>
        <taxon>Burkholderiales</taxon>
        <taxon>Comamonadaceae</taxon>
        <taxon>Rhodoferax</taxon>
    </lineage>
</organism>
<name>A0ABM7MLN2_9BURK</name>
<evidence type="ECO:0000313" key="1">
    <source>
        <dbReference type="EMBL" id="BCO27207.1"/>
    </source>
</evidence>
<dbReference type="Proteomes" id="UP000824366">
    <property type="component" value="Chromosome"/>
</dbReference>
<gene>
    <name evidence="1" type="ORF">MIZ03_2095</name>
</gene>
<dbReference type="RefSeq" id="WP_223911883.1">
    <property type="nucleotide sequence ID" value="NZ_AP024238.1"/>
</dbReference>
<dbReference type="EMBL" id="AP024238">
    <property type="protein sequence ID" value="BCO27207.1"/>
    <property type="molecule type" value="Genomic_DNA"/>
</dbReference>
<proteinExistence type="predicted"/>
<sequence>MQSTRLLDQLRQRIRYMHLSLSTEKVDLYWVRLRLSVDTSLRRGAGGKRRVDRGLKNYSINSCLRNVDKGYKPKMHQKSAHTQACMKKRQVIQNI</sequence>